<dbReference type="Proteomes" id="UP000263742">
    <property type="component" value="Segment"/>
</dbReference>
<reference evidence="1 2" key="1">
    <citation type="journal article" date="2018" name="Front. Microbiol.">
        <title>Jumbo Bacteriophages Are Represented Within an Increasing Diversity of Environmental Viruses Infecting the Emerging Phytopathogen, Dickeya solani.</title>
        <authorList>
            <person name="Day A.W."/>
            <person name="Ahn J."/>
            <person name="Salmond G.P.C."/>
        </authorList>
    </citation>
    <scope>NUCLEOTIDE SEQUENCE [LARGE SCALE GENOMIC DNA]</scope>
</reference>
<organism evidence="1 2">
    <name type="scientific">Dickeya phage vB_DsoM_JA13</name>
    <dbReference type="NCBI Taxonomy" id="2283030"/>
    <lineage>
        <taxon>Viruses</taxon>
        <taxon>Duplodnaviria</taxon>
        <taxon>Heunggongvirae</taxon>
        <taxon>Uroviricota</taxon>
        <taxon>Caudoviricetes</taxon>
        <taxon>Salmondvirus</taxon>
        <taxon>Salmondvirus JA11</taxon>
    </lineage>
</organism>
<evidence type="ECO:0000313" key="1">
    <source>
        <dbReference type="EMBL" id="AXG66645.1"/>
    </source>
</evidence>
<protein>
    <submittedName>
        <fullName evidence="1">Uncharacterized protein</fullName>
    </submittedName>
</protein>
<sequence length="72" mass="8496">MADYTKEVLEQMNIAQLTDIADEFRLYEDMHDDDDAPDQSEMIEDILAEQERLSRANEYSLNRLKNSILTRD</sequence>
<dbReference type="EMBL" id="MH460460">
    <property type="protein sequence ID" value="AXG66645.1"/>
    <property type="molecule type" value="Genomic_DNA"/>
</dbReference>
<gene>
    <name evidence="1" type="ORF">JA13_242</name>
</gene>
<evidence type="ECO:0000313" key="2">
    <source>
        <dbReference type="Proteomes" id="UP000263742"/>
    </source>
</evidence>
<name>A0A384ZWP3_9CAUD</name>
<accession>A0A384ZWP3</accession>
<proteinExistence type="predicted"/>